<feature type="domain" description="Xylose isomerase-like TIM barrel" evidence="1">
    <location>
        <begin position="22"/>
        <end position="244"/>
    </location>
</feature>
<organism evidence="2 3">
    <name type="scientific">Gehongia tenuis</name>
    <dbReference type="NCBI Taxonomy" id="2763655"/>
    <lineage>
        <taxon>Bacteria</taxon>
        <taxon>Bacillati</taxon>
        <taxon>Bacillota</taxon>
        <taxon>Clostridia</taxon>
        <taxon>Christensenellales</taxon>
        <taxon>Christensenellaceae</taxon>
        <taxon>Gehongia</taxon>
    </lineage>
</organism>
<dbReference type="SUPFAM" id="SSF51658">
    <property type="entry name" value="Xylose isomerase-like"/>
    <property type="match status" value="1"/>
</dbReference>
<comment type="caution">
    <text evidence="2">The sequence shown here is derived from an EMBL/GenBank/DDBJ whole genome shotgun (WGS) entry which is preliminary data.</text>
</comment>
<dbReference type="RefSeq" id="WP_249316260.1">
    <property type="nucleotide sequence ID" value="NZ_JACRSR010000002.1"/>
</dbReference>
<keyword evidence="3" id="KW-1185">Reference proteome</keyword>
<protein>
    <submittedName>
        <fullName evidence="2">Sugar phosphate isomerase/epimerase</fullName>
    </submittedName>
</protein>
<dbReference type="Pfam" id="PF01261">
    <property type="entry name" value="AP_endonuc_2"/>
    <property type="match status" value="1"/>
</dbReference>
<dbReference type="InterPro" id="IPR050312">
    <property type="entry name" value="IolE/XylAMocC-like"/>
</dbReference>
<dbReference type="InterPro" id="IPR013022">
    <property type="entry name" value="Xyl_isomerase-like_TIM-brl"/>
</dbReference>
<keyword evidence="2" id="KW-0413">Isomerase</keyword>
<evidence type="ECO:0000259" key="1">
    <source>
        <dbReference type="Pfam" id="PF01261"/>
    </source>
</evidence>
<dbReference type="PANTHER" id="PTHR12110:SF41">
    <property type="entry name" value="INOSOSE DEHYDRATASE"/>
    <property type="match status" value="1"/>
</dbReference>
<proteinExistence type="predicted"/>
<name>A0A926HPX7_9FIRM</name>
<evidence type="ECO:0000313" key="3">
    <source>
        <dbReference type="Proteomes" id="UP000623172"/>
    </source>
</evidence>
<dbReference type="Gene3D" id="3.20.20.150">
    <property type="entry name" value="Divalent-metal-dependent TIM barrel enzymes"/>
    <property type="match status" value="1"/>
</dbReference>
<dbReference type="Proteomes" id="UP000623172">
    <property type="component" value="Unassembled WGS sequence"/>
</dbReference>
<gene>
    <name evidence="2" type="ORF">H8696_07265</name>
</gene>
<evidence type="ECO:0000313" key="2">
    <source>
        <dbReference type="EMBL" id="MBC8531648.1"/>
    </source>
</evidence>
<dbReference type="InterPro" id="IPR036237">
    <property type="entry name" value="Xyl_isomerase-like_sf"/>
</dbReference>
<dbReference type="AlphaFoldDB" id="A0A926HPX7"/>
<dbReference type="PANTHER" id="PTHR12110">
    <property type="entry name" value="HYDROXYPYRUVATE ISOMERASE"/>
    <property type="match status" value="1"/>
</dbReference>
<reference evidence="2" key="1">
    <citation type="submission" date="2020-08" db="EMBL/GenBank/DDBJ databases">
        <title>Genome public.</title>
        <authorList>
            <person name="Liu C."/>
            <person name="Sun Q."/>
        </authorList>
    </citation>
    <scope>NUCLEOTIDE SEQUENCE</scope>
    <source>
        <strain evidence="2">NSJ-53</strain>
    </source>
</reference>
<accession>A0A926HPX7</accession>
<dbReference type="EMBL" id="JACRSR010000002">
    <property type="protein sequence ID" value="MBC8531648.1"/>
    <property type="molecule type" value="Genomic_DNA"/>
</dbReference>
<dbReference type="GO" id="GO:0016853">
    <property type="term" value="F:isomerase activity"/>
    <property type="evidence" value="ECO:0007669"/>
    <property type="project" value="UniProtKB-KW"/>
</dbReference>
<sequence length="284" mass="32503">MKVGIQTYSVRESLTRDPRGTLQKVADMGYKYWETCLLSGLNDDFGLGIPVKEARKFIDDNGVKIVGAHIASRTNLDTLEAMFDYHKELGNDRVGLSAHFFDDRDDLLQKCEKYNEVGEFAKARGMHFYYHNHFHEFQKFDGEYVMDILLANTDPELVSFELDAFWAARGGMDPVELIHKYKDRLILLHQKDFSKTAGEPINLFEKAVDPQKRIDRNVYQNARKDTSFAEVGTGTMDIQSIIDAGNAVGVPYILLEQDFTFLDEIDSIQISMNAFRKFSGIEWA</sequence>